<dbReference type="Pfam" id="PF19346">
    <property type="entry name" value="DUF5924"/>
    <property type="match status" value="1"/>
</dbReference>
<dbReference type="InterPro" id="IPR045968">
    <property type="entry name" value="DUF5924"/>
</dbReference>
<sequence>MGTLLTPSRIEAVQRRIESIVERLKPWSWMWPPMAFAAGLGSFFLVDRQQWLGAALALGLLFAWTLLLSEGLISRWLSRRGHPTPPVA</sequence>
<gene>
    <name evidence="3" type="ORF">HORIV_42750</name>
</gene>
<protein>
    <recommendedName>
        <fullName evidence="2">DUF5924 domain-containing protein</fullName>
    </recommendedName>
</protein>
<evidence type="ECO:0000256" key="1">
    <source>
        <dbReference type="SAM" id="Phobius"/>
    </source>
</evidence>
<keyword evidence="1" id="KW-0812">Transmembrane</keyword>
<evidence type="ECO:0000313" key="4">
    <source>
        <dbReference type="Proteomes" id="UP000289555"/>
    </source>
</evidence>
<accession>A0ABM7GM85</accession>
<reference evidence="4" key="1">
    <citation type="journal article" date="2019" name="Microbiol. Resour. Announc.">
        <title>Complete Genome Sequence of Halomonas olivaria, a Moderately Halophilic Bacterium Isolated from Olive Processing Effluents, Obtained by Nanopore Sequencing.</title>
        <authorList>
            <person name="Nagata S."/>
            <person name="Ii K.M."/>
            <person name="Tsukimi T."/>
            <person name="Miura M.C."/>
            <person name="Galipon J."/>
            <person name="Arakawa K."/>
        </authorList>
    </citation>
    <scope>NUCLEOTIDE SEQUENCE [LARGE SCALE GENOMIC DNA]</scope>
    <source>
        <strain evidence="4">TYRC17</strain>
    </source>
</reference>
<proteinExistence type="predicted"/>
<dbReference type="EMBL" id="AP019416">
    <property type="protein sequence ID" value="BBI51854.1"/>
    <property type="molecule type" value="Genomic_DNA"/>
</dbReference>
<feature type="domain" description="DUF5924" evidence="2">
    <location>
        <begin position="11"/>
        <end position="84"/>
    </location>
</feature>
<feature type="transmembrane region" description="Helical" evidence="1">
    <location>
        <begin position="51"/>
        <end position="73"/>
    </location>
</feature>
<name>A0ABM7GM85_9GAMM</name>
<dbReference type="Proteomes" id="UP000289555">
    <property type="component" value="Chromosome"/>
</dbReference>
<keyword evidence="1" id="KW-0472">Membrane</keyword>
<feature type="transmembrane region" description="Helical" evidence="1">
    <location>
        <begin position="26"/>
        <end position="45"/>
    </location>
</feature>
<keyword evidence="1" id="KW-1133">Transmembrane helix</keyword>
<evidence type="ECO:0000313" key="3">
    <source>
        <dbReference type="EMBL" id="BBI51854.1"/>
    </source>
</evidence>
<evidence type="ECO:0000259" key="2">
    <source>
        <dbReference type="Pfam" id="PF19346"/>
    </source>
</evidence>
<organism evidence="3 4">
    <name type="scientific">Vreelandella olivaria</name>
    <dbReference type="NCBI Taxonomy" id="390919"/>
    <lineage>
        <taxon>Bacteria</taxon>
        <taxon>Pseudomonadati</taxon>
        <taxon>Pseudomonadota</taxon>
        <taxon>Gammaproteobacteria</taxon>
        <taxon>Oceanospirillales</taxon>
        <taxon>Halomonadaceae</taxon>
        <taxon>Vreelandella</taxon>
    </lineage>
</organism>
<keyword evidence="4" id="KW-1185">Reference proteome</keyword>